<dbReference type="Proteomes" id="UP000002640">
    <property type="component" value="Unassembled WGS sequence"/>
</dbReference>
<organism evidence="2 3">
    <name type="scientific">Phytophthora sojae (strain P6497)</name>
    <name type="common">Soybean stem and root rot agent</name>
    <name type="synonym">Phytophthora megasperma f. sp. glycines</name>
    <dbReference type="NCBI Taxonomy" id="1094619"/>
    <lineage>
        <taxon>Eukaryota</taxon>
        <taxon>Sar</taxon>
        <taxon>Stramenopiles</taxon>
        <taxon>Oomycota</taxon>
        <taxon>Peronosporomycetes</taxon>
        <taxon>Peronosporales</taxon>
        <taxon>Peronosporaceae</taxon>
        <taxon>Phytophthora</taxon>
    </lineage>
</organism>
<dbReference type="RefSeq" id="XP_009526215.1">
    <property type="nucleotide sequence ID" value="XM_009527920.1"/>
</dbReference>
<proteinExistence type="predicted"/>
<dbReference type="AlphaFoldDB" id="G4ZHA8"/>
<keyword evidence="1" id="KW-0732">Signal</keyword>
<dbReference type="EMBL" id="JH159154">
    <property type="protein sequence ID" value="EGZ17157.1"/>
    <property type="molecule type" value="Genomic_DNA"/>
</dbReference>
<dbReference type="GeneID" id="20640178"/>
<feature type="chain" id="PRO_5003472195" evidence="1">
    <location>
        <begin position="21"/>
        <end position="74"/>
    </location>
</feature>
<evidence type="ECO:0000313" key="2">
    <source>
        <dbReference type="EMBL" id="EGZ17157.1"/>
    </source>
</evidence>
<evidence type="ECO:0000313" key="3">
    <source>
        <dbReference type="Proteomes" id="UP000002640"/>
    </source>
</evidence>
<protein>
    <submittedName>
        <fullName evidence="2">Uncharacterized protein</fullName>
    </submittedName>
</protein>
<feature type="signal peptide" evidence="1">
    <location>
        <begin position="1"/>
        <end position="20"/>
    </location>
</feature>
<reference evidence="2 3" key="1">
    <citation type="journal article" date="2006" name="Science">
        <title>Phytophthora genome sequences uncover evolutionary origins and mechanisms of pathogenesis.</title>
        <authorList>
            <person name="Tyler B.M."/>
            <person name="Tripathy S."/>
            <person name="Zhang X."/>
            <person name="Dehal P."/>
            <person name="Jiang R.H."/>
            <person name="Aerts A."/>
            <person name="Arredondo F.D."/>
            <person name="Baxter L."/>
            <person name="Bensasson D."/>
            <person name="Beynon J.L."/>
            <person name="Chapman J."/>
            <person name="Damasceno C.M."/>
            <person name="Dorrance A.E."/>
            <person name="Dou D."/>
            <person name="Dickerman A.W."/>
            <person name="Dubchak I.L."/>
            <person name="Garbelotto M."/>
            <person name="Gijzen M."/>
            <person name="Gordon S.G."/>
            <person name="Govers F."/>
            <person name="Grunwald N.J."/>
            <person name="Huang W."/>
            <person name="Ivors K.L."/>
            <person name="Jones R.W."/>
            <person name="Kamoun S."/>
            <person name="Krampis K."/>
            <person name="Lamour K.H."/>
            <person name="Lee M.K."/>
            <person name="McDonald W.H."/>
            <person name="Medina M."/>
            <person name="Meijer H.J."/>
            <person name="Nordberg E.K."/>
            <person name="Maclean D.J."/>
            <person name="Ospina-Giraldo M.D."/>
            <person name="Morris P.F."/>
            <person name="Phuntumart V."/>
            <person name="Putnam N.H."/>
            <person name="Rash S."/>
            <person name="Rose J.K."/>
            <person name="Sakihama Y."/>
            <person name="Salamov A.A."/>
            <person name="Savidor A."/>
            <person name="Scheuring C.F."/>
            <person name="Smith B.M."/>
            <person name="Sobral B.W."/>
            <person name="Terry A."/>
            <person name="Torto-Alalibo T.A."/>
            <person name="Win J."/>
            <person name="Xu Z."/>
            <person name="Zhang H."/>
            <person name="Grigoriev I.V."/>
            <person name="Rokhsar D.S."/>
            <person name="Boore J.L."/>
        </authorList>
    </citation>
    <scope>NUCLEOTIDE SEQUENCE [LARGE SCALE GENOMIC DNA]</scope>
    <source>
        <strain evidence="2 3">P6497</strain>
    </source>
</reference>
<gene>
    <name evidence="2" type="ORF">PHYSODRAFT_285884</name>
</gene>
<dbReference type="KEGG" id="psoj:PHYSODRAFT_285884"/>
<name>G4ZHA8_PHYSP</name>
<evidence type="ECO:0000256" key="1">
    <source>
        <dbReference type="SAM" id="SignalP"/>
    </source>
</evidence>
<dbReference type="InParanoid" id="G4ZHA8"/>
<accession>G4ZHA8</accession>
<sequence length="74" mass="8357">MAFALTAATAFVHVLELLSAKYVVLHCFGTDTNGSFNKQQRRGAKLMEGIWQDIDQFEPEQLLLGTTKVRQRIC</sequence>
<keyword evidence="3" id="KW-1185">Reference proteome</keyword>